<dbReference type="AlphaFoldDB" id="A0A822Z255"/>
<evidence type="ECO:0008006" key="7">
    <source>
        <dbReference type="Google" id="ProtNLM"/>
    </source>
</evidence>
<sequence>MSLGDVFKLYWKVNASRGPTGPLDSSPKHSPATNVNRRPLAKHQPPTDDRASEFCTPLTDLLSSSCATKTASSKVSFIWGCLRECNFWGNPKITRLKKMIPRLVASRGGTPQTIFHSLLVDDLGITRIPVCSLSSSSASSDETDMFDRLNHKDWLAPNEVLKIFRRLKNPESIISALERISKRMDYKPNEAFYTLVIEKLSQGKKFDAIDDVLKRIKTEKNCRLSDGFFYGVIKIYGNVAGILNKAIETLFSMPEFNCWPEVRTFNLVLNMLVSAKQFDVIHEVYLGASQLGIAVDACCLNILIKGLCECDKLDAAFALLDEFPKQGLRPNVKTYSTLMHYLCEHGRVDEAFKLSERMDREGCHPDTITFNILIQGLCKQGRVDEGKELLDRMRLKGCYPDLGSYQQVLYGLLSSGKFVEAKCFIEWMVSKGVFPSFRSYKLVLEGLLQENLLEDVDSILKQMVKPFSSKDLRFPITSPFYYKGPSIFRVTHFQKSRGPKFLEAEI</sequence>
<evidence type="ECO:0000256" key="4">
    <source>
        <dbReference type="SAM" id="MobiDB-lite"/>
    </source>
</evidence>
<evidence type="ECO:0000256" key="1">
    <source>
        <dbReference type="ARBA" id="ARBA00007626"/>
    </source>
</evidence>
<comment type="similarity">
    <text evidence="1">Belongs to the PPR family. P subfamily.</text>
</comment>
<protein>
    <recommendedName>
        <fullName evidence="7">Pentatricopeptide repeat-containing protein At3g14580, mitochondrial-like</fullName>
    </recommendedName>
</protein>
<organism evidence="5 6">
    <name type="scientific">Nelumbo nucifera</name>
    <name type="common">Sacred lotus</name>
    <dbReference type="NCBI Taxonomy" id="4432"/>
    <lineage>
        <taxon>Eukaryota</taxon>
        <taxon>Viridiplantae</taxon>
        <taxon>Streptophyta</taxon>
        <taxon>Embryophyta</taxon>
        <taxon>Tracheophyta</taxon>
        <taxon>Spermatophyta</taxon>
        <taxon>Magnoliopsida</taxon>
        <taxon>Proteales</taxon>
        <taxon>Nelumbonaceae</taxon>
        <taxon>Nelumbo</taxon>
    </lineage>
</organism>
<dbReference type="InterPro" id="IPR002885">
    <property type="entry name" value="PPR_rpt"/>
</dbReference>
<accession>A0A822Z255</accession>
<dbReference type="PROSITE" id="PS51375">
    <property type="entry name" value="PPR"/>
    <property type="match status" value="4"/>
</dbReference>
<name>A0A822Z255_NELNU</name>
<feature type="repeat" description="PPR" evidence="3">
    <location>
        <begin position="366"/>
        <end position="400"/>
    </location>
</feature>
<gene>
    <name evidence="5" type="ORF">HUJ06_008157</name>
</gene>
<feature type="repeat" description="PPR" evidence="3">
    <location>
        <begin position="296"/>
        <end position="330"/>
    </location>
</feature>
<dbReference type="Proteomes" id="UP000607653">
    <property type="component" value="Unassembled WGS sequence"/>
</dbReference>
<dbReference type="PANTHER" id="PTHR47939:SF14">
    <property type="entry name" value="PENTATRICOPEPTIDE REPEAT-CONTAINING PROTEIN MITOCHONDRIAL"/>
    <property type="match status" value="1"/>
</dbReference>
<comment type="caution">
    <text evidence="5">The sequence shown here is derived from an EMBL/GenBank/DDBJ whole genome shotgun (WGS) entry which is preliminary data.</text>
</comment>
<dbReference type="PANTHER" id="PTHR47939">
    <property type="entry name" value="MEMBRANE-ASSOCIATED SALT-INDUCIBLE PROTEIN-LIKE"/>
    <property type="match status" value="1"/>
</dbReference>
<keyword evidence="6" id="KW-1185">Reference proteome</keyword>
<dbReference type="InterPro" id="IPR050667">
    <property type="entry name" value="PPR-containing_protein"/>
</dbReference>
<dbReference type="Gene3D" id="1.25.40.10">
    <property type="entry name" value="Tetratricopeptide repeat domain"/>
    <property type="match status" value="3"/>
</dbReference>
<feature type="region of interest" description="Disordered" evidence="4">
    <location>
        <begin position="19"/>
        <end position="50"/>
    </location>
</feature>
<dbReference type="Pfam" id="PF13041">
    <property type="entry name" value="PPR_2"/>
    <property type="match status" value="1"/>
</dbReference>
<dbReference type="InterPro" id="IPR011990">
    <property type="entry name" value="TPR-like_helical_dom_sf"/>
</dbReference>
<proteinExistence type="inferred from homology"/>
<dbReference type="Pfam" id="PF12854">
    <property type="entry name" value="PPR_1"/>
    <property type="match status" value="1"/>
</dbReference>
<keyword evidence="2" id="KW-0677">Repeat</keyword>
<feature type="repeat" description="PPR" evidence="3">
    <location>
        <begin position="331"/>
        <end position="365"/>
    </location>
</feature>
<dbReference type="NCBIfam" id="TIGR00756">
    <property type="entry name" value="PPR"/>
    <property type="match status" value="3"/>
</dbReference>
<feature type="repeat" description="PPR" evidence="3">
    <location>
        <begin position="401"/>
        <end position="435"/>
    </location>
</feature>
<evidence type="ECO:0000313" key="6">
    <source>
        <dbReference type="Proteomes" id="UP000607653"/>
    </source>
</evidence>
<dbReference type="EMBL" id="DUZY01000004">
    <property type="protein sequence ID" value="DAD37515.1"/>
    <property type="molecule type" value="Genomic_DNA"/>
</dbReference>
<evidence type="ECO:0000256" key="3">
    <source>
        <dbReference type="PROSITE-ProRule" id="PRU00708"/>
    </source>
</evidence>
<evidence type="ECO:0000256" key="2">
    <source>
        <dbReference type="ARBA" id="ARBA00022737"/>
    </source>
</evidence>
<evidence type="ECO:0000313" key="5">
    <source>
        <dbReference type="EMBL" id="DAD37515.1"/>
    </source>
</evidence>
<reference evidence="5 6" key="1">
    <citation type="journal article" date="2020" name="Mol. Biol. Evol.">
        <title>Distinct Expression and Methylation Patterns for Genes with Different Fates following a Single Whole-Genome Duplication in Flowering Plants.</title>
        <authorList>
            <person name="Shi T."/>
            <person name="Rahmani R.S."/>
            <person name="Gugger P.F."/>
            <person name="Wang M."/>
            <person name="Li H."/>
            <person name="Zhang Y."/>
            <person name="Li Z."/>
            <person name="Wang Q."/>
            <person name="Van de Peer Y."/>
            <person name="Marchal K."/>
            <person name="Chen J."/>
        </authorList>
    </citation>
    <scope>NUCLEOTIDE SEQUENCE [LARGE SCALE GENOMIC DNA]</scope>
    <source>
        <tissue evidence="5">Leaf</tissue>
    </source>
</reference>